<dbReference type="Proteomes" id="UP000035514">
    <property type="component" value="Unassembled WGS sequence"/>
</dbReference>
<dbReference type="Pfam" id="PF04326">
    <property type="entry name" value="SLFN_AlbA_2"/>
    <property type="match status" value="1"/>
</dbReference>
<proteinExistence type="predicted"/>
<dbReference type="Gene3D" id="1.10.10.10">
    <property type="entry name" value="Winged helix-like DNA-binding domain superfamily/Winged helix DNA-binding domain"/>
    <property type="match status" value="1"/>
</dbReference>
<dbReference type="SUPFAM" id="SSF46785">
    <property type="entry name" value="Winged helix' DNA-binding domain"/>
    <property type="match status" value="2"/>
</dbReference>
<dbReference type="PATRIC" id="fig|1447256.3.peg.1953"/>
<dbReference type="PANTHER" id="PTHR30595">
    <property type="entry name" value="GLPR-RELATED TRANSCRIPTIONAL REPRESSOR"/>
    <property type="match status" value="1"/>
</dbReference>
<evidence type="ECO:0000259" key="1">
    <source>
        <dbReference type="Pfam" id="PF04326"/>
    </source>
</evidence>
<gene>
    <name evidence="2" type="ORF">AA20_09995</name>
</gene>
<name>A0A0G9JV27_9BACT</name>
<dbReference type="RefSeq" id="WP_046997146.1">
    <property type="nucleotide sequence ID" value="NZ_JAIQ01000134.1"/>
</dbReference>
<comment type="caution">
    <text evidence="2">The sequence shown here is derived from an EMBL/GenBank/DDBJ whole genome shotgun (WGS) entry which is preliminary data.</text>
</comment>
<feature type="domain" description="Schlafen AlbA-2" evidence="1">
    <location>
        <begin position="11"/>
        <end position="141"/>
    </location>
</feature>
<protein>
    <recommendedName>
        <fullName evidence="1">Schlafen AlbA-2 domain-containing protein</fullName>
    </recommendedName>
</protein>
<evidence type="ECO:0000313" key="3">
    <source>
        <dbReference type="Proteomes" id="UP000035514"/>
    </source>
</evidence>
<dbReference type="AlphaFoldDB" id="A0A0G9JV27"/>
<dbReference type="InterPro" id="IPR007421">
    <property type="entry name" value="Schlafen_AlbA_2_dom"/>
</dbReference>
<dbReference type="Gene3D" id="3.30.565.60">
    <property type="match status" value="1"/>
</dbReference>
<dbReference type="InterPro" id="IPR036388">
    <property type="entry name" value="WH-like_DNA-bd_sf"/>
</dbReference>
<dbReference type="InterPro" id="IPR038461">
    <property type="entry name" value="Schlafen_AlbA_2_dom_sf"/>
</dbReference>
<dbReference type="InterPro" id="IPR038475">
    <property type="entry name" value="RecG_C_sf"/>
</dbReference>
<dbReference type="InterPro" id="IPR036390">
    <property type="entry name" value="WH_DNA-bd_sf"/>
</dbReference>
<dbReference type="EMBL" id="JAIQ01000134">
    <property type="protein sequence ID" value="KLD98060.1"/>
    <property type="molecule type" value="Genomic_DNA"/>
</dbReference>
<dbReference type="Gene3D" id="3.30.950.30">
    <property type="entry name" value="Schlafen, AAA domain"/>
    <property type="match status" value="1"/>
</dbReference>
<organism evidence="2 3">
    <name type="scientific">Aliarcobacter butzleri L348</name>
    <dbReference type="NCBI Taxonomy" id="1447256"/>
    <lineage>
        <taxon>Bacteria</taxon>
        <taxon>Pseudomonadati</taxon>
        <taxon>Campylobacterota</taxon>
        <taxon>Epsilonproteobacteria</taxon>
        <taxon>Campylobacterales</taxon>
        <taxon>Arcobacteraceae</taxon>
        <taxon>Aliarcobacter</taxon>
    </lineage>
</organism>
<evidence type="ECO:0000313" key="2">
    <source>
        <dbReference type="EMBL" id="KLD98060.1"/>
    </source>
</evidence>
<dbReference type="Pfam" id="PF13749">
    <property type="entry name" value="HATPase_c_4"/>
    <property type="match status" value="1"/>
</dbReference>
<dbReference type="PANTHER" id="PTHR30595:SF6">
    <property type="entry name" value="SCHLAFEN ALBA-2 DOMAIN-CONTAINING PROTEIN"/>
    <property type="match status" value="1"/>
</dbReference>
<sequence length="572" mass="65238">MTCEELAELRENYQFEAKSAQGQNGNGEIPKDLWESYSAMANTDGGKILLGAKELKDGSLEFLGINDIDRVQKDFWTTINNTQKINQNILNDSDLEVVVCDEKTLILLNIPRAPRTLKPIYTGQNPLTGTYLRYHDSDIKAKDEIIKHMLADAINESNDTSIIEGFGIDDIDSESLKAYRNIYKSTKLNHPWIELDDKEFLIQLGGYKKDRKEKTEGLTLAGLLMFGKQRSILDGVPNYLVDYQEQTENAEDRWIDRITTDGTWSGNLFEFSQKVYRKLTADLKVPFKLKNSFQRVDESNIHEAIREALVNTLIHANYNGRIGILVIKHPMGFSFRNPGLLRISKEEAFKGGHSDCRNKTLQKMFQLIGMGEQAGSGFPKMLRAWMEQHWQYPYMDENTSLETTTLYMPTISLFSQEIQDDLEHLFGTEYKALNKDERLALILAFVEKEVTNVRLSNIGAIHPADTSKILRKLVDKSLLISDGIGRGMKYFINEDFKSIGGKPAETGGKMLDQEIVIINYINENQKITTAEVKKILNLKDSRAREILKNMVDSNKIRKLGSGRNTYYEVKND</sequence>
<reference evidence="2 3" key="1">
    <citation type="submission" date="2014-01" db="EMBL/GenBank/DDBJ databases">
        <title>Development of a Comparative Genomic Fingerprinting Assay for High Resolution Genotyping of Arcobacter butzleri.</title>
        <authorList>
            <person name="Webb A.L."/>
            <person name="Inglis G.D."/>
            <person name="Kruczkiewicz P."/>
            <person name="Selinger L.B."/>
            <person name="Taboada E.N."/>
        </authorList>
    </citation>
    <scope>NUCLEOTIDE SEQUENCE [LARGE SCALE GENOMIC DNA]</scope>
    <source>
        <strain evidence="2 3">L348</strain>
    </source>
</reference>
<accession>A0A0G9JV27</accession>